<feature type="coiled-coil region" evidence="1">
    <location>
        <begin position="251"/>
        <end position="278"/>
    </location>
</feature>
<name>A0A388L0H0_CHABU</name>
<feature type="coiled-coil region" evidence="1">
    <location>
        <begin position="118"/>
        <end position="180"/>
    </location>
</feature>
<evidence type="ECO:0000313" key="2">
    <source>
        <dbReference type="EMBL" id="GBG75693.1"/>
    </source>
</evidence>
<dbReference type="Proteomes" id="UP000265515">
    <property type="component" value="Unassembled WGS sequence"/>
</dbReference>
<comment type="caution">
    <text evidence="2">The sequence shown here is derived from an EMBL/GenBank/DDBJ whole genome shotgun (WGS) entry which is preliminary data.</text>
</comment>
<gene>
    <name evidence="2" type="ORF">CBR_g20318</name>
</gene>
<protein>
    <submittedName>
        <fullName evidence="2">Uncharacterized protein</fullName>
    </submittedName>
</protein>
<evidence type="ECO:0000313" key="3">
    <source>
        <dbReference type="Proteomes" id="UP000265515"/>
    </source>
</evidence>
<keyword evidence="1" id="KW-0175">Coiled coil</keyword>
<proteinExistence type="predicted"/>
<accession>A0A388L0H0</accession>
<sequence length="393" mass="42465">MKETPGSSVFVVQIAEYDQRLRQLAEGGDQVSTLNKRARCSWELLQLHKGRLELVLESRSESAAESLRSMGIKEPNASPTEVLNFIEGLSGAVTEQSLAESAKIQQQQSAAKKGDAGRGRVQAQLADLRKQMADLGNAATEIAGKIRVAEEALVKLRTELSNVEARRASLQEQYRQKAASGGSGTRAAAANVAAVPCTQVAASLQKHGAQLSAVHALKNFVLRTQKSWGERVSRERQDPRQSMESAVGGYLQALAAHLRNKQQQQQEVKQRLRFCLEKMVPLETEMHQLVHLKKTSLANELVKPLQALQKIQKMRNEHNLITAAASAEISLTPIQAHLPYGCARGVASTEALSALLTGAPGIDFLSNASGLSTPTSPPTPHTTTVATQGQIVI</sequence>
<keyword evidence="3" id="KW-1185">Reference proteome</keyword>
<dbReference type="Gramene" id="GBG75693">
    <property type="protein sequence ID" value="GBG75693"/>
    <property type="gene ID" value="CBR_g20318"/>
</dbReference>
<dbReference type="EMBL" id="BFEA01000229">
    <property type="protein sequence ID" value="GBG75693.1"/>
    <property type="molecule type" value="Genomic_DNA"/>
</dbReference>
<reference evidence="2 3" key="1">
    <citation type="journal article" date="2018" name="Cell">
        <title>The Chara Genome: Secondary Complexity and Implications for Plant Terrestrialization.</title>
        <authorList>
            <person name="Nishiyama T."/>
            <person name="Sakayama H."/>
            <person name="Vries J.D."/>
            <person name="Buschmann H."/>
            <person name="Saint-Marcoux D."/>
            <person name="Ullrich K.K."/>
            <person name="Haas F.B."/>
            <person name="Vanderstraeten L."/>
            <person name="Becker D."/>
            <person name="Lang D."/>
            <person name="Vosolsobe S."/>
            <person name="Rombauts S."/>
            <person name="Wilhelmsson P.K.I."/>
            <person name="Janitza P."/>
            <person name="Kern R."/>
            <person name="Heyl A."/>
            <person name="Rumpler F."/>
            <person name="Villalobos L.I.A.C."/>
            <person name="Clay J.M."/>
            <person name="Skokan R."/>
            <person name="Toyoda A."/>
            <person name="Suzuki Y."/>
            <person name="Kagoshima H."/>
            <person name="Schijlen E."/>
            <person name="Tajeshwar N."/>
            <person name="Catarino B."/>
            <person name="Hetherington A.J."/>
            <person name="Saltykova A."/>
            <person name="Bonnot C."/>
            <person name="Breuninger H."/>
            <person name="Symeonidi A."/>
            <person name="Radhakrishnan G.V."/>
            <person name="Van Nieuwerburgh F."/>
            <person name="Deforce D."/>
            <person name="Chang C."/>
            <person name="Karol K.G."/>
            <person name="Hedrich R."/>
            <person name="Ulvskov P."/>
            <person name="Glockner G."/>
            <person name="Delwiche C.F."/>
            <person name="Petrasek J."/>
            <person name="Van de Peer Y."/>
            <person name="Friml J."/>
            <person name="Beilby M."/>
            <person name="Dolan L."/>
            <person name="Kohara Y."/>
            <person name="Sugano S."/>
            <person name="Fujiyama A."/>
            <person name="Delaux P.-M."/>
            <person name="Quint M."/>
            <person name="TheiBen G."/>
            <person name="Hagemann M."/>
            <person name="Harholt J."/>
            <person name="Dunand C."/>
            <person name="Zachgo S."/>
            <person name="Langdale J."/>
            <person name="Maumus F."/>
            <person name="Straeten D.V.D."/>
            <person name="Gould S.B."/>
            <person name="Rensing S.A."/>
        </authorList>
    </citation>
    <scope>NUCLEOTIDE SEQUENCE [LARGE SCALE GENOMIC DNA]</scope>
    <source>
        <strain evidence="2 3">S276</strain>
    </source>
</reference>
<dbReference type="AlphaFoldDB" id="A0A388L0H0"/>
<evidence type="ECO:0000256" key="1">
    <source>
        <dbReference type="SAM" id="Coils"/>
    </source>
</evidence>
<organism evidence="2 3">
    <name type="scientific">Chara braunii</name>
    <name type="common">Braun's stonewort</name>
    <dbReference type="NCBI Taxonomy" id="69332"/>
    <lineage>
        <taxon>Eukaryota</taxon>
        <taxon>Viridiplantae</taxon>
        <taxon>Streptophyta</taxon>
        <taxon>Charophyceae</taxon>
        <taxon>Charales</taxon>
        <taxon>Characeae</taxon>
        <taxon>Chara</taxon>
    </lineage>
</organism>